<dbReference type="EMBL" id="CAEZXR010000326">
    <property type="protein sequence ID" value="CAB4725769.1"/>
    <property type="molecule type" value="Genomic_DNA"/>
</dbReference>
<dbReference type="Gene3D" id="3.30.70.1230">
    <property type="entry name" value="Nucleotide cyclase"/>
    <property type="match status" value="1"/>
</dbReference>
<dbReference type="InterPro" id="IPR029787">
    <property type="entry name" value="Nucleotide_cyclase"/>
</dbReference>
<dbReference type="PANTHER" id="PTHR43081">
    <property type="entry name" value="ADENYLATE CYCLASE, TERMINAL-DIFFERENTIATION SPECIFIC-RELATED"/>
    <property type="match status" value="1"/>
</dbReference>
<protein>
    <submittedName>
        <fullName evidence="3">Unannotated protein</fullName>
    </submittedName>
</protein>
<sequence length="346" mass="37637">MRAPRETKVPDPTDGVAAPEGRDEHAQSEIERAILGSHPVLTSSELAEAAGVTPDQARRLWRSLGFPEYPDDQAAFMDADADAVRMLLGVVDTGIIDFDVAVNLTRALGQTMARLADWEVSALLQKVEELEQGDPSGSTRIEAALRLVAEFSRLFEGLLVYAWRRHLAATVARIEALSANEEDLHTVEVTVGFADIVGFTALSNTLTQERIGDLVELFEVRCADVVATHRGRIIKSIGDSVLFVNDDPIDAYDTAEGIIHVIGRDPRMPDVRVGLASGTVVLRMGDVFGPPVNLASRLTGVARRNRIIVDGATAELLPGDQFETRRLPARPVRGFGLVEPVAVRRH</sequence>
<dbReference type="Pfam" id="PF16701">
    <property type="entry name" value="Ad_Cy_reg"/>
    <property type="match status" value="1"/>
</dbReference>
<gene>
    <name evidence="3" type="ORF">UFOPK2579_02282</name>
</gene>
<evidence type="ECO:0000256" key="1">
    <source>
        <dbReference type="SAM" id="MobiDB-lite"/>
    </source>
</evidence>
<dbReference type="PROSITE" id="PS50125">
    <property type="entry name" value="GUANYLATE_CYCLASE_2"/>
    <property type="match status" value="1"/>
</dbReference>
<feature type="compositionally biased region" description="Basic and acidic residues" evidence="1">
    <location>
        <begin position="1"/>
        <end position="11"/>
    </location>
</feature>
<feature type="domain" description="Guanylate cyclase" evidence="2">
    <location>
        <begin position="190"/>
        <end position="299"/>
    </location>
</feature>
<dbReference type="GO" id="GO:0035556">
    <property type="term" value="P:intracellular signal transduction"/>
    <property type="evidence" value="ECO:0007669"/>
    <property type="project" value="InterPro"/>
</dbReference>
<dbReference type="SUPFAM" id="SSF55073">
    <property type="entry name" value="Nucleotide cyclase"/>
    <property type="match status" value="1"/>
</dbReference>
<dbReference type="InterPro" id="IPR050697">
    <property type="entry name" value="Adenylyl/Guanylyl_Cyclase_3/4"/>
</dbReference>
<evidence type="ECO:0000313" key="3">
    <source>
        <dbReference type="EMBL" id="CAB4725769.1"/>
    </source>
</evidence>
<dbReference type="GO" id="GO:0009190">
    <property type="term" value="P:cyclic nucleotide biosynthetic process"/>
    <property type="evidence" value="ECO:0007669"/>
    <property type="project" value="InterPro"/>
</dbReference>
<dbReference type="Pfam" id="PF00211">
    <property type="entry name" value="Guanylate_cyc"/>
    <property type="match status" value="1"/>
</dbReference>
<name>A0A6J6RTR3_9ZZZZ</name>
<organism evidence="3">
    <name type="scientific">freshwater metagenome</name>
    <dbReference type="NCBI Taxonomy" id="449393"/>
    <lineage>
        <taxon>unclassified sequences</taxon>
        <taxon>metagenomes</taxon>
        <taxon>ecological metagenomes</taxon>
    </lineage>
</organism>
<dbReference type="CDD" id="cd07302">
    <property type="entry name" value="CHD"/>
    <property type="match status" value="1"/>
</dbReference>
<proteinExistence type="predicted"/>
<evidence type="ECO:0000259" key="2">
    <source>
        <dbReference type="PROSITE" id="PS50125"/>
    </source>
</evidence>
<dbReference type="PANTHER" id="PTHR43081:SF1">
    <property type="entry name" value="ADENYLATE CYCLASE, TERMINAL-DIFFERENTIATION SPECIFIC"/>
    <property type="match status" value="1"/>
</dbReference>
<accession>A0A6J6RTR3</accession>
<dbReference type="InterPro" id="IPR032026">
    <property type="entry name" value="Ad_Cy_reg"/>
</dbReference>
<reference evidence="3" key="1">
    <citation type="submission" date="2020-05" db="EMBL/GenBank/DDBJ databases">
        <authorList>
            <person name="Chiriac C."/>
            <person name="Salcher M."/>
            <person name="Ghai R."/>
            <person name="Kavagutti S V."/>
        </authorList>
    </citation>
    <scope>NUCLEOTIDE SEQUENCE</scope>
</reference>
<dbReference type="InterPro" id="IPR001054">
    <property type="entry name" value="A/G_cyclase"/>
</dbReference>
<feature type="region of interest" description="Disordered" evidence="1">
    <location>
        <begin position="1"/>
        <end position="26"/>
    </location>
</feature>
<dbReference type="SMART" id="SM00044">
    <property type="entry name" value="CYCc"/>
    <property type="match status" value="1"/>
</dbReference>
<dbReference type="AlphaFoldDB" id="A0A6J6RTR3"/>